<evidence type="ECO:0000313" key="2">
    <source>
        <dbReference type="EMBL" id="SFK73066.1"/>
    </source>
</evidence>
<protein>
    <recommendedName>
        <fullName evidence="1">G domain-containing protein</fullName>
    </recommendedName>
</protein>
<evidence type="ECO:0000313" key="3">
    <source>
        <dbReference type="Proteomes" id="UP000198841"/>
    </source>
</evidence>
<proteinExistence type="predicted"/>
<dbReference type="CDD" id="cd11383">
    <property type="entry name" value="YfjP"/>
    <property type="match status" value="1"/>
</dbReference>
<dbReference type="InterPro" id="IPR005225">
    <property type="entry name" value="Small_GTP-bd"/>
</dbReference>
<comment type="caution">
    <text evidence="2">The sequence shown here is derived from an EMBL/GenBank/DDBJ whole genome shotgun (WGS) entry which is preliminary data.</text>
</comment>
<dbReference type="PANTHER" id="PTHR42714:SF2">
    <property type="entry name" value="TRNA MODIFICATION GTPASE GTPBP3, MITOCHONDRIAL"/>
    <property type="match status" value="1"/>
</dbReference>
<evidence type="ECO:0000259" key="1">
    <source>
        <dbReference type="Pfam" id="PF01926"/>
    </source>
</evidence>
<dbReference type="EMBL" id="FOSD01000009">
    <property type="protein sequence ID" value="SFK73066.1"/>
    <property type="molecule type" value="Genomic_DNA"/>
</dbReference>
<dbReference type="NCBIfam" id="TIGR00231">
    <property type="entry name" value="small_GTP"/>
    <property type="match status" value="1"/>
</dbReference>
<dbReference type="InterPro" id="IPR027417">
    <property type="entry name" value="P-loop_NTPase"/>
</dbReference>
<keyword evidence="3" id="KW-1185">Reference proteome</keyword>
<dbReference type="RefSeq" id="WP_091004217.1">
    <property type="nucleotide sequence ID" value="NZ_FOSD01000009.1"/>
</dbReference>
<gene>
    <name evidence="2" type="ORF">SAMN05518863_109185</name>
</gene>
<sequence length="291" mass="32631">MKKYNGYEAIENRLQYLPLSTTYTILDKISEIVNVEPVIGIMGKSGAGKSSLCNALFQGNISPVNDVSSCTREALRFKLNVSNRLLTLIDLPGVGESQERDWEYTLLYRRLLSEVDLILWVIKADDRALAVDEHFYRHVLGDAFQSKVLFVINQADKIEPCHEWNSSSNQPSPVQIANLDLKVHDITRLLQPINPICAISVKANWNLTEMVEVMVECLPEKSSSPLSAQLHNHLRTERVKETARNDFGSAVGGVLDAVASLPVVPRPVKSLIYQIRDAVVSIARSVWDIFF</sequence>
<dbReference type="Pfam" id="PF01926">
    <property type="entry name" value="MMR_HSR1"/>
    <property type="match status" value="1"/>
</dbReference>
<dbReference type="Gene3D" id="3.40.50.300">
    <property type="entry name" value="P-loop containing nucleotide triphosphate hydrolases"/>
    <property type="match status" value="1"/>
</dbReference>
<name>A0A1I4BYK9_9GAMM</name>
<dbReference type="Proteomes" id="UP000198841">
    <property type="component" value="Unassembled WGS sequence"/>
</dbReference>
<dbReference type="InterPro" id="IPR006073">
    <property type="entry name" value="GTP-bd"/>
</dbReference>
<dbReference type="PANTHER" id="PTHR42714">
    <property type="entry name" value="TRNA MODIFICATION GTPASE GTPBP3"/>
    <property type="match status" value="1"/>
</dbReference>
<feature type="domain" description="G" evidence="1">
    <location>
        <begin position="39"/>
        <end position="153"/>
    </location>
</feature>
<organism evidence="2 3">
    <name type="scientific">Candidatus Pantoea symbiotica</name>
    <dbReference type="NCBI Taxonomy" id="1884370"/>
    <lineage>
        <taxon>Bacteria</taxon>
        <taxon>Pseudomonadati</taxon>
        <taxon>Pseudomonadota</taxon>
        <taxon>Gammaproteobacteria</taxon>
        <taxon>Enterobacterales</taxon>
        <taxon>Erwiniaceae</taxon>
        <taxon>Pantoea</taxon>
    </lineage>
</organism>
<accession>A0A1I4BYK9</accession>
<reference evidence="2 3" key="1">
    <citation type="submission" date="2016-10" db="EMBL/GenBank/DDBJ databases">
        <authorList>
            <person name="Varghese N."/>
            <person name="Submissions S."/>
        </authorList>
    </citation>
    <scope>NUCLEOTIDE SEQUENCE [LARGE SCALE GENOMIC DNA]</scope>
    <source>
        <strain evidence="2 3">YR512</strain>
    </source>
</reference>
<dbReference type="SUPFAM" id="SSF52540">
    <property type="entry name" value="P-loop containing nucleoside triphosphate hydrolases"/>
    <property type="match status" value="1"/>
</dbReference>